<dbReference type="VEuPathDB" id="TriTrypDB:LDHU3_36.8480"/>
<gene>
    <name evidence="2" type="ORF">LDHU3_36.8480</name>
</gene>
<dbReference type="EMBL" id="LR812656">
    <property type="protein sequence ID" value="CAC5435219.1"/>
    <property type="molecule type" value="Genomic_DNA"/>
</dbReference>
<reference evidence="2" key="1">
    <citation type="submission" date="2020-06" db="EMBL/GenBank/DDBJ databases">
        <authorList>
            <person name="Camacho E."/>
            <person name="Gonzalez-de la Fuente S."/>
            <person name="Rastrojo A."/>
            <person name="Peiro-Pastor R."/>
            <person name="Solana JC."/>
            <person name="Tabera L."/>
            <person name="Gamarro F."/>
            <person name="Carrasco-Ramiro F."/>
            <person name="Requena JM."/>
            <person name="Aguado B."/>
        </authorList>
    </citation>
    <scope>NUCLEOTIDE SEQUENCE</scope>
</reference>
<evidence type="ECO:0000256" key="1">
    <source>
        <dbReference type="SAM" id="MobiDB-lite"/>
    </source>
</evidence>
<dbReference type="VEuPathDB" id="TriTrypDB:LdBPK_366390.1"/>
<feature type="region of interest" description="Disordered" evidence="1">
    <location>
        <begin position="275"/>
        <end position="298"/>
    </location>
</feature>
<organism evidence="2 3">
    <name type="scientific">Leishmania donovani</name>
    <dbReference type="NCBI Taxonomy" id="5661"/>
    <lineage>
        <taxon>Eukaryota</taxon>
        <taxon>Discoba</taxon>
        <taxon>Euglenozoa</taxon>
        <taxon>Kinetoplastea</taxon>
        <taxon>Metakinetoplastina</taxon>
        <taxon>Trypanosomatida</taxon>
        <taxon>Trypanosomatidae</taxon>
        <taxon>Leishmaniinae</taxon>
        <taxon>Leishmania</taxon>
    </lineage>
</organism>
<accession>A0A6J8FSA7</accession>
<name>A0A6J8FSA7_LEIDO</name>
<dbReference type="Proteomes" id="UP000601710">
    <property type="component" value="Chromosome 36"/>
</dbReference>
<proteinExistence type="predicted"/>
<feature type="compositionally biased region" description="Low complexity" evidence="1">
    <location>
        <begin position="275"/>
        <end position="295"/>
    </location>
</feature>
<protein>
    <submittedName>
        <fullName evidence="2">Hypothetical_protein_conserved</fullName>
    </submittedName>
</protein>
<sequence length="323" mass="34878">MSTRRAYETPIAVSSAASAVSSVTSSKRPTPQLSSFAIRLRGSKGSSCPAQKTAESDSCVPSMRLHDSDAVGDTQQATGNIYAASSLRSASTAMTQLKTSLSQMQRLVRLQQGQLSALLRAHGDLQRQVTVQHGAYNEMVQRSMSQRAEMEAALQKHTAQWRRQQAAMQESVAALWDIVSDIHQHLHNNGRLPAKILAASRQTEESAYYSDIASFVQADVAAPSLVPASLLARKDDPLLPAQASVSAFANGFTRPSAPSSACALGFASAAAGPSATAARGPSYTMDMQQQQQQQQRESMEDRVVAMLRKKPTVVVRHLAWRQQ</sequence>
<dbReference type="VEuPathDB" id="TriTrypDB:LdCL_360071400"/>
<dbReference type="AlphaFoldDB" id="A0A6J8FSA7"/>
<evidence type="ECO:0000313" key="3">
    <source>
        <dbReference type="Proteomes" id="UP000601710"/>
    </source>
</evidence>
<evidence type="ECO:0000313" key="2">
    <source>
        <dbReference type="EMBL" id="CAC5435219.1"/>
    </source>
</evidence>